<organism evidence="2 3">
    <name type="scientific">Paspalum notatum var. saurae</name>
    <dbReference type="NCBI Taxonomy" id="547442"/>
    <lineage>
        <taxon>Eukaryota</taxon>
        <taxon>Viridiplantae</taxon>
        <taxon>Streptophyta</taxon>
        <taxon>Embryophyta</taxon>
        <taxon>Tracheophyta</taxon>
        <taxon>Spermatophyta</taxon>
        <taxon>Magnoliopsida</taxon>
        <taxon>Liliopsida</taxon>
        <taxon>Poales</taxon>
        <taxon>Poaceae</taxon>
        <taxon>PACMAD clade</taxon>
        <taxon>Panicoideae</taxon>
        <taxon>Andropogonodae</taxon>
        <taxon>Paspaleae</taxon>
        <taxon>Paspalinae</taxon>
        <taxon>Paspalum</taxon>
    </lineage>
</organism>
<gene>
    <name evidence="2" type="ORF">U9M48_022595</name>
</gene>
<evidence type="ECO:0000313" key="3">
    <source>
        <dbReference type="Proteomes" id="UP001341281"/>
    </source>
</evidence>
<reference evidence="2 3" key="1">
    <citation type="submission" date="2024-02" db="EMBL/GenBank/DDBJ databases">
        <title>High-quality chromosome-scale genome assembly of Pensacola bahiagrass (Paspalum notatum Flugge var. saurae).</title>
        <authorList>
            <person name="Vega J.M."/>
            <person name="Podio M."/>
            <person name="Orjuela J."/>
            <person name="Siena L.A."/>
            <person name="Pessino S.C."/>
            <person name="Combes M.C."/>
            <person name="Mariac C."/>
            <person name="Albertini E."/>
            <person name="Pupilli F."/>
            <person name="Ortiz J.P.A."/>
            <person name="Leblanc O."/>
        </authorList>
    </citation>
    <scope>NUCLEOTIDE SEQUENCE [LARGE SCALE GENOMIC DNA]</scope>
    <source>
        <strain evidence="2">R1</strain>
        <tissue evidence="2">Leaf</tissue>
    </source>
</reference>
<sequence>MPARHPASRPSATLSHLGRTPAAAAITAPPLPEWGRALAASPAVRSIWLRRLRLYSRTRARRHPPRHGTPRQRLATITLPSLATLRRFDGKLAVTPTTSAPALPARAMPPRAVLTEPRTP</sequence>
<evidence type="ECO:0000256" key="1">
    <source>
        <dbReference type="SAM" id="MobiDB-lite"/>
    </source>
</evidence>
<evidence type="ECO:0000313" key="2">
    <source>
        <dbReference type="EMBL" id="WVZ74412.1"/>
    </source>
</evidence>
<dbReference type="Proteomes" id="UP001341281">
    <property type="component" value="Chromosome 05"/>
</dbReference>
<feature type="region of interest" description="Disordered" evidence="1">
    <location>
        <begin position="96"/>
        <end position="120"/>
    </location>
</feature>
<accession>A0AAQ3WU54</accession>
<dbReference type="EMBL" id="CP144749">
    <property type="protein sequence ID" value="WVZ74412.1"/>
    <property type="molecule type" value="Genomic_DNA"/>
</dbReference>
<feature type="compositionally biased region" description="Low complexity" evidence="1">
    <location>
        <begin position="100"/>
        <end position="112"/>
    </location>
</feature>
<proteinExistence type="predicted"/>
<keyword evidence="3" id="KW-1185">Reference proteome</keyword>
<protein>
    <submittedName>
        <fullName evidence="2">Uncharacterized protein</fullName>
    </submittedName>
</protein>
<feature type="region of interest" description="Disordered" evidence="1">
    <location>
        <begin position="1"/>
        <end position="21"/>
    </location>
</feature>
<dbReference type="AlphaFoldDB" id="A0AAQ3WU54"/>
<name>A0AAQ3WU54_PASNO</name>